<dbReference type="SUPFAM" id="SSF55781">
    <property type="entry name" value="GAF domain-like"/>
    <property type="match status" value="1"/>
</dbReference>
<dbReference type="Pfam" id="PF01590">
    <property type="entry name" value="GAF"/>
    <property type="match status" value="1"/>
</dbReference>
<dbReference type="STRING" id="180197.SAMN02982919_01177"/>
<keyword evidence="2" id="KW-0472">Membrane</keyword>
<dbReference type="Gene3D" id="3.30.450.40">
    <property type="match status" value="1"/>
</dbReference>
<dbReference type="OrthoDB" id="5442761at2"/>
<keyword evidence="6" id="KW-1185">Reference proteome</keyword>
<proteinExistence type="predicted"/>
<dbReference type="InterPro" id="IPR029016">
    <property type="entry name" value="GAF-like_dom_sf"/>
</dbReference>
<sequence>MSSASGNTRHQEPSPRPRTHVSSRFGGSPLGKLAPTGTQPWIVLLEALLLPALALVLGWWLNPQDPLWINADFQWAWLAPMVVALRYGPLTGLLSVGALLAGWWLLQQGRYEQFPQVFFLGGLILVMLVGEFSSLWVARTRRAESMQHYLHQRMEHLIRQYYLLRLSHDRLEHELIGRPMSMRDALKTLRGLGSTQSDAQTLLDLLSQYCQISAAALYSMQGEQLDTQPLASMGAPSALDTNDPLVRQALETRKLCHVVQTLALKQQSQYLITAPLLDLGGEIYGLLVVDDIPFFALQEENLQTINLLLGYYTDGLTTQALAQPLLQHWPDCPAEFAFEMQRLWHMHETTGVPSMVVALEFTPTAIERDLPQQLLRLRRLMDETWLIEGPSRQLLAVLMPLGDAATAEGFLARLENWIHQKASTSLADAGIFPHQLPLSQTPPLALLQRLHEIADAQ</sequence>
<keyword evidence="2" id="KW-1133">Transmembrane helix</keyword>
<accession>A0A1H9ING7</accession>
<feature type="transmembrane region" description="Helical" evidence="2">
    <location>
        <begin position="117"/>
        <end position="138"/>
    </location>
</feature>
<dbReference type="Pfam" id="PF16963">
    <property type="entry name" value="PelD_GGDEF"/>
    <property type="match status" value="1"/>
</dbReference>
<dbReference type="EMBL" id="FOGD01000002">
    <property type="protein sequence ID" value="SEQ76291.1"/>
    <property type="molecule type" value="Genomic_DNA"/>
</dbReference>
<reference evidence="5 6" key="1">
    <citation type="submission" date="2016-10" db="EMBL/GenBank/DDBJ databases">
        <authorList>
            <person name="de Groot N.N."/>
        </authorList>
    </citation>
    <scope>NUCLEOTIDE SEQUENCE [LARGE SCALE GENOMIC DNA]</scope>
    <source>
        <strain evidence="5 6">ATCC 35958</strain>
    </source>
</reference>
<feature type="transmembrane region" description="Helical" evidence="2">
    <location>
        <begin position="81"/>
        <end position="105"/>
    </location>
</feature>
<gene>
    <name evidence="5" type="ORF">SAMN02982919_01177</name>
</gene>
<dbReference type="RefSeq" id="WP_091454248.1">
    <property type="nucleotide sequence ID" value="NZ_FOGD01000002.1"/>
</dbReference>
<dbReference type="Proteomes" id="UP000199766">
    <property type="component" value="Unassembled WGS sequence"/>
</dbReference>
<dbReference type="InterPro" id="IPR003018">
    <property type="entry name" value="GAF"/>
</dbReference>
<feature type="domain" description="PelD GGDEF" evidence="4">
    <location>
        <begin position="330"/>
        <end position="450"/>
    </location>
</feature>
<evidence type="ECO:0000259" key="4">
    <source>
        <dbReference type="Pfam" id="PF16963"/>
    </source>
</evidence>
<evidence type="ECO:0000256" key="1">
    <source>
        <dbReference type="SAM" id="MobiDB-lite"/>
    </source>
</evidence>
<evidence type="ECO:0000313" key="6">
    <source>
        <dbReference type="Proteomes" id="UP000199766"/>
    </source>
</evidence>
<feature type="region of interest" description="Disordered" evidence="1">
    <location>
        <begin position="1"/>
        <end position="25"/>
    </location>
</feature>
<feature type="transmembrane region" description="Helical" evidence="2">
    <location>
        <begin position="41"/>
        <end position="61"/>
    </location>
</feature>
<dbReference type="InterPro" id="IPR031583">
    <property type="entry name" value="PelD_GGDEF"/>
</dbReference>
<evidence type="ECO:0000313" key="5">
    <source>
        <dbReference type="EMBL" id="SEQ76291.1"/>
    </source>
</evidence>
<evidence type="ECO:0000259" key="3">
    <source>
        <dbReference type="Pfam" id="PF01590"/>
    </source>
</evidence>
<keyword evidence="2" id="KW-0812">Transmembrane</keyword>
<dbReference type="Gene3D" id="3.30.70.2880">
    <property type="match status" value="1"/>
</dbReference>
<dbReference type="AlphaFoldDB" id="A0A1H9ING7"/>
<name>A0A1H9ING7_9BURK</name>
<dbReference type="InterPro" id="IPR038367">
    <property type="entry name" value="PelD_GGDEF_sf"/>
</dbReference>
<feature type="domain" description="GAF" evidence="3">
    <location>
        <begin position="199"/>
        <end position="304"/>
    </location>
</feature>
<evidence type="ECO:0000256" key="2">
    <source>
        <dbReference type="SAM" id="Phobius"/>
    </source>
</evidence>
<organism evidence="5 6">
    <name type="scientific">Giesbergeria anulus</name>
    <dbReference type="NCBI Taxonomy" id="180197"/>
    <lineage>
        <taxon>Bacteria</taxon>
        <taxon>Pseudomonadati</taxon>
        <taxon>Pseudomonadota</taxon>
        <taxon>Betaproteobacteria</taxon>
        <taxon>Burkholderiales</taxon>
        <taxon>Comamonadaceae</taxon>
        <taxon>Giesbergeria</taxon>
    </lineage>
</organism>
<protein>
    <submittedName>
        <fullName evidence="5">Uncharacterized protein</fullName>
    </submittedName>
</protein>